<comment type="caution">
    <text evidence="9">The sequence shown here is derived from an EMBL/GenBank/DDBJ whole genome shotgun (WGS) entry which is preliminary data.</text>
</comment>
<evidence type="ECO:0000256" key="4">
    <source>
        <dbReference type="ARBA" id="ARBA00022705"/>
    </source>
</evidence>
<dbReference type="PANTHER" id="PTHR33175:SF13">
    <property type="entry name" value="HISTONE-LIKE PROTEIN"/>
    <property type="match status" value="1"/>
</dbReference>
<dbReference type="AlphaFoldDB" id="A0A9P1DPZ7"/>
<evidence type="ECO:0000256" key="5">
    <source>
        <dbReference type="ARBA" id="ARBA00022921"/>
    </source>
</evidence>
<dbReference type="PANTHER" id="PTHR33175">
    <property type="entry name" value="DNA-BINDING PROTEIN HU"/>
    <property type="match status" value="1"/>
</dbReference>
<evidence type="ECO:0000256" key="1">
    <source>
        <dbReference type="ARBA" id="ARBA00004328"/>
    </source>
</evidence>
<dbReference type="EMBL" id="CAMXCT020006159">
    <property type="protein sequence ID" value="CAL1167438.1"/>
    <property type="molecule type" value="Genomic_DNA"/>
</dbReference>
<comment type="subunit">
    <text evidence="2">Homodimer.</text>
</comment>
<accession>A0A9P1DPZ7</accession>
<evidence type="ECO:0000313" key="9">
    <source>
        <dbReference type="EMBL" id="CAI4014063.1"/>
    </source>
</evidence>
<dbReference type="Gene3D" id="4.10.520.10">
    <property type="entry name" value="IHF-like DNA-binding proteins"/>
    <property type="match status" value="2"/>
</dbReference>
<dbReference type="InterPro" id="IPR010992">
    <property type="entry name" value="IHF-like_DNA-bd_dom_sf"/>
</dbReference>
<organism evidence="9">
    <name type="scientific">Cladocopium goreaui</name>
    <dbReference type="NCBI Taxonomy" id="2562237"/>
    <lineage>
        <taxon>Eukaryota</taxon>
        <taxon>Sar</taxon>
        <taxon>Alveolata</taxon>
        <taxon>Dinophyceae</taxon>
        <taxon>Suessiales</taxon>
        <taxon>Symbiodiniaceae</taxon>
        <taxon>Cladocopium</taxon>
    </lineage>
</organism>
<dbReference type="InterPro" id="IPR000119">
    <property type="entry name" value="Hist_DNA-bd"/>
</dbReference>
<dbReference type="EMBL" id="CAMXCT010006159">
    <property type="protein sequence ID" value="CAI4014063.1"/>
    <property type="molecule type" value="Genomic_DNA"/>
</dbReference>
<keyword evidence="11" id="KW-1185">Reference proteome</keyword>
<dbReference type="EMBL" id="CAMXCT030006159">
    <property type="protein sequence ID" value="CAL4801375.1"/>
    <property type="molecule type" value="Genomic_DNA"/>
</dbReference>
<proteinExistence type="predicted"/>
<dbReference type="Proteomes" id="UP001152797">
    <property type="component" value="Unassembled WGS sequence"/>
</dbReference>
<evidence type="ECO:0000256" key="2">
    <source>
        <dbReference type="ARBA" id="ARBA00011738"/>
    </source>
</evidence>
<reference evidence="9" key="1">
    <citation type="submission" date="2022-10" db="EMBL/GenBank/DDBJ databases">
        <authorList>
            <person name="Chen Y."/>
            <person name="Dougan E. K."/>
            <person name="Chan C."/>
            <person name="Rhodes N."/>
            <person name="Thang M."/>
        </authorList>
    </citation>
    <scope>NUCLEOTIDE SEQUENCE</scope>
</reference>
<protein>
    <recommendedName>
        <fullName evidence="3">Viral histone-like protein</fullName>
    </recommendedName>
    <alternativeName>
        <fullName evidence="7">DNA-binding protein pA104R</fullName>
    </alternativeName>
    <alternativeName>
        <fullName evidence="6">pA104R</fullName>
    </alternativeName>
</protein>
<evidence type="ECO:0000313" key="11">
    <source>
        <dbReference type="Proteomes" id="UP001152797"/>
    </source>
</evidence>
<evidence type="ECO:0000313" key="10">
    <source>
        <dbReference type="EMBL" id="CAL1167438.1"/>
    </source>
</evidence>
<dbReference type="GO" id="GO:0005829">
    <property type="term" value="C:cytosol"/>
    <property type="evidence" value="ECO:0007669"/>
    <property type="project" value="TreeGrafter"/>
</dbReference>
<dbReference type="CDD" id="cd13834">
    <property type="entry name" value="HU_like"/>
    <property type="match status" value="2"/>
</dbReference>
<reference evidence="10" key="2">
    <citation type="submission" date="2024-04" db="EMBL/GenBank/DDBJ databases">
        <authorList>
            <person name="Chen Y."/>
            <person name="Shah S."/>
            <person name="Dougan E. K."/>
            <person name="Thang M."/>
            <person name="Chan C."/>
        </authorList>
    </citation>
    <scope>NUCLEOTIDE SEQUENCE [LARGE SCALE GENOMIC DNA]</scope>
</reference>
<gene>
    <name evidence="9" type="ORF">C1SCF055_LOCUS38992</name>
</gene>
<dbReference type="GO" id="GO:0030527">
    <property type="term" value="F:structural constituent of chromatin"/>
    <property type="evidence" value="ECO:0007669"/>
    <property type="project" value="InterPro"/>
</dbReference>
<dbReference type="GO" id="GO:0006260">
    <property type="term" value="P:DNA replication"/>
    <property type="evidence" value="ECO:0007669"/>
    <property type="project" value="UniProtKB-KW"/>
</dbReference>
<evidence type="ECO:0000256" key="3">
    <source>
        <dbReference type="ARBA" id="ARBA00016145"/>
    </source>
</evidence>
<dbReference type="SUPFAM" id="SSF47729">
    <property type="entry name" value="IHF-like DNA-binding proteins"/>
    <property type="match status" value="2"/>
</dbReference>
<evidence type="ECO:0000256" key="6">
    <source>
        <dbReference type="ARBA" id="ARBA00033120"/>
    </source>
</evidence>
<dbReference type="GO" id="GO:0003677">
    <property type="term" value="F:DNA binding"/>
    <property type="evidence" value="ECO:0007669"/>
    <property type="project" value="InterPro"/>
</dbReference>
<dbReference type="Pfam" id="PF00216">
    <property type="entry name" value="Bac_DNA_binding"/>
    <property type="match status" value="2"/>
</dbReference>
<keyword evidence="4" id="KW-0235">DNA replication</keyword>
<keyword evidence="5" id="KW-0426">Late protein</keyword>
<comment type="subcellular location">
    <subcellularLocation>
        <location evidence="1">Virion</location>
    </subcellularLocation>
</comment>
<sequence>MAPAMKAMKAKKVAMKAMKGQKAMTKGGLMGSLADATEMKKSDIAKILNSLTEIGTEEVKKSGKFTLPGLCMIKTRQKPATKAGKRLMFGKEVMVKAQPAKTVVKASVVAKKVAMKAMKGQKAMTKGGLMGSLADATEMKSDIAKILNSLTEIGTEEVKKSGKFTLPGLCMIKTRQKPATKAGKRLMFGKEVMVKAQPAKTVVKASVVAALKSQI</sequence>
<comment type="function">
    <text evidence="8">DNA-binding protein that plays a critical role in nucleoid compaction, genome replication and DNA replication and transcription. Binds to both ssDNA and dsDNA with a binding site covering about 15 nucleotides. Displays DNA-supercoiling activity only when associated with the viral DNA topoisomerase 2.</text>
</comment>
<evidence type="ECO:0000256" key="7">
    <source>
        <dbReference type="ARBA" id="ARBA00033227"/>
    </source>
</evidence>
<name>A0A9P1DPZ7_9DINO</name>
<evidence type="ECO:0000256" key="8">
    <source>
        <dbReference type="ARBA" id="ARBA00046140"/>
    </source>
</evidence>